<reference evidence="2 3" key="1">
    <citation type="submission" date="2016-10" db="EMBL/GenBank/DDBJ databases">
        <authorList>
            <person name="Varghese N."/>
            <person name="Submissions S."/>
        </authorList>
    </citation>
    <scope>NUCLEOTIDE SEQUENCE [LARGE SCALE GENOMIC DNA]</scope>
    <source>
        <strain evidence="2 3">DSM 18839</strain>
    </source>
</reference>
<sequence length="242" mass="25541">MSAVQANHRNAGFGWIAVIMIVLILVVAIGAFFVTSSNSSFSRIHEYLARLNGNSIYSTAGSINSGISFINAQGWGVEDIDFVDTASANTERVSLFDPVSGAISEPTMSTGLFITRPTGIDSDDWGKWALIGNTGTGAGTFTVPDVATTAPEWAIVLTGIKDKYCKSINSDLWGVDEDDDIPVASAVASTTIYTPMQQTTRVQAVTVNLTSASPSGAFDGQSKGCAQTSDGVNFFYLVVNAR</sequence>
<keyword evidence="1" id="KW-0472">Membrane</keyword>
<keyword evidence="1" id="KW-1133">Transmembrane helix</keyword>
<dbReference type="AlphaFoldDB" id="A0A8G2BMD3"/>
<keyword evidence="3" id="KW-1185">Reference proteome</keyword>
<dbReference type="RefSeq" id="WP_028793109.1">
    <property type="nucleotide sequence ID" value="NZ_FNBW01000021.1"/>
</dbReference>
<proteinExistence type="predicted"/>
<dbReference type="EMBL" id="FNBW01000021">
    <property type="protein sequence ID" value="SDG53573.1"/>
    <property type="molecule type" value="Genomic_DNA"/>
</dbReference>
<name>A0A8G2BMD3_9PROT</name>
<organism evidence="2 3">
    <name type="scientific">Thalassobaculum litoreum DSM 18839</name>
    <dbReference type="NCBI Taxonomy" id="1123362"/>
    <lineage>
        <taxon>Bacteria</taxon>
        <taxon>Pseudomonadati</taxon>
        <taxon>Pseudomonadota</taxon>
        <taxon>Alphaproteobacteria</taxon>
        <taxon>Rhodospirillales</taxon>
        <taxon>Thalassobaculaceae</taxon>
        <taxon>Thalassobaculum</taxon>
    </lineage>
</organism>
<evidence type="ECO:0000313" key="3">
    <source>
        <dbReference type="Proteomes" id="UP000198615"/>
    </source>
</evidence>
<evidence type="ECO:0000256" key="1">
    <source>
        <dbReference type="SAM" id="Phobius"/>
    </source>
</evidence>
<gene>
    <name evidence="2" type="ORF">SAMN05660686_04747</name>
</gene>
<evidence type="ECO:0000313" key="2">
    <source>
        <dbReference type="EMBL" id="SDG53573.1"/>
    </source>
</evidence>
<protein>
    <submittedName>
        <fullName evidence="2">Uncharacterized protein</fullName>
    </submittedName>
</protein>
<comment type="caution">
    <text evidence="2">The sequence shown here is derived from an EMBL/GenBank/DDBJ whole genome shotgun (WGS) entry which is preliminary data.</text>
</comment>
<feature type="transmembrane region" description="Helical" evidence="1">
    <location>
        <begin position="12"/>
        <end position="34"/>
    </location>
</feature>
<accession>A0A8G2BMD3</accession>
<dbReference type="Proteomes" id="UP000198615">
    <property type="component" value="Unassembled WGS sequence"/>
</dbReference>
<keyword evidence="1" id="KW-0812">Transmembrane</keyword>